<accession>A0A8J4C2L7</accession>
<comment type="caution">
    <text evidence="3">The sequence shown here is derived from an EMBL/GenBank/DDBJ whole genome shotgun (WGS) entry which is preliminary data.</text>
</comment>
<evidence type="ECO:0000256" key="1">
    <source>
        <dbReference type="SAM" id="Coils"/>
    </source>
</evidence>
<dbReference type="Proteomes" id="UP000747110">
    <property type="component" value="Unassembled WGS sequence"/>
</dbReference>
<protein>
    <submittedName>
        <fullName evidence="3">Uncharacterized protein</fullName>
    </submittedName>
</protein>
<feature type="compositionally biased region" description="Low complexity" evidence="2">
    <location>
        <begin position="665"/>
        <end position="678"/>
    </location>
</feature>
<feature type="compositionally biased region" description="Polar residues" evidence="2">
    <location>
        <begin position="285"/>
        <end position="295"/>
    </location>
</feature>
<feature type="region of interest" description="Disordered" evidence="2">
    <location>
        <begin position="617"/>
        <end position="723"/>
    </location>
</feature>
<feature type="compositionally biased region" description="Low complexity" evidence="2">
    <location>
        <begin position="69"/>
        <end position="95"/>
    </location>
</feature>
<proteinExistence type="predicted"/>
<keyword evidence="4" id="KW-1185">Reference proteome</keyword>
<feature type="non-terminal residue" evidence="3">
    <location>
        <position position="1"/>
    </location>
</feature>
<organism evidence="3 4">
    <name type="scientific">Volvox reticuliferus</name>
    <dbReference type="NCBI Taxonomy" id="1737510"/>
    <lineage>
        <taxon>Eukaryota</taxon>
        <taxon>Viridiplantae</taxon>
        <taxon>Chlorophyta</taxon>
        <taxon>core chlorophytes</taxon>
        <taxon>Chlorophyceae</taxon>
        <taxon>CS clade</taxon>
        <taxon>Chlamydomonadales</taxon>
        <taxon>Volvocaceae</taxon>
        <taxon>Volvox</taxon>
    </lineage>
</organism>
<feature type="compositionally biased region" description="Polar residues" evidence="2">
    <location>
        <begin position="48"/>
        <end position="68"/>
    </location>
</feature>
<feature type="region of interest" description="Disordered" evidence="2">
    <location>
        <begin position="48"/>
        <end position="114"/>
    </location>
</feature>
<sequence length="723" mass="76433">QQAQVNLGGKRQQSDVNVQLGSLGHLRTASFNEPSSSLSSQAYAQPIPATSYNPLQPNIRGRQSWTGTSPPAVAVPPAIGASPGSPPAGNRSSSPTMFGAPPSPVSTTSYPSAPPSTPTAIAYRFPALAFAPHQAASLPPHVQALLQPPFGSASSASAPRDQATVAAAAVLAAAAGAVASAGVAAAVADLRSWFCPPTRHGNLPEDAPGSPGGAASGSTSGPLPSQRLPAGSATAAAVAAAAIAGRPYAVNKLRLNLNVGPSSSRRPSDTEYYGGAAPSHPLPSSPNTAVPSPSENPGGAVGPGTGLLQHTAAQRTSLMSHMQQQHLSHNQQLLAQLQQHRQQQQQQLQQQQSQQQQQYQQQLFQQQMVLQQHQQQQQQQLQQLQQQHRRQQQQQQQQQTHQSQQQQQQKQALGKLVSLAEALAEAAEQDLQNYFISASAVGAPLDWEVGELPSSPRRQLLAAWRTGGGESCSGEGAAAPIRPTTASKVDRPAAPSRPRGGGGGGALRQQVWLEGSAQLMAASMQLHKPQLWVQNGPRPVSEAFLWLARISEAPPCGWESDGWHQRPCTRSYLEGLRCGSGAVEAAIEQEDMAAARAAEQQRAAVVREAQQPLGIASRVQTWRPAPRPRVRSAGSRRRRVTSSESSEDEDDEDEDEDSEEEETTTSRARPSLPAAAARQRPKPRPPPAPRPRPVVPKPRLPAPVGGRGRFGAGSDNGTVVDDE</sequence>
<feature type="compositionally biased region" description="Basic residues" evidence="2">
    <location>
        <begin position="626"/>
        <end position="640"/>
    </location>
</feature>
<name>A0A8J4C2L7_9CHLO</name>
<evidence type="ECO:0000256" key="2">
    <source>
        <dbReference type="SAM" id="MobiDB-lite"/>
    </source>
</evidence>
<evidence type="ECO:0000313" key="3">
    <source>
        <dbReference type="EMBL" id="GIL70278.1"/>
    </source>
</evidence>
<gene>
    <name evidence="3" type="ORF">Vretifemale_1101</name>
</gene>
<dbReference type="EMBL" id="BNCP01000002">
    <property type="protein sequence ID" value="GIL70278.1"/>
    <property type="molecule type" value="Genomic_DNA"/>
</dbReference>
<dbReference type="AlphaFoldDB" id="A0A8J4C2L7"/>
<keyword evidence="1" id="KW-0175">Coiled coil</keyword>
<feature type="region of interest" description="Disordered" evidence="2">
    <location>
        <begin position="258"/>
        <end position="307"/>
    </location>
</feature>
<feature type="coiled-coil region" evidence="1">
    <location>
        <begin position="327"/>
        <end position="401"/>
    </location>
</feature>
<feature type="compositionally biased region" description="Low complexity" evidence="2">
    <location>
        <begin position="216"/>
        <end position="229"/>
    </location>
</feature>
<feature type="region of interest" description="Disordered" evidence="2">
    <location>
        <begin position="466"/>
        <end position="506"/>
    </location>
</feature>
<reference evidence="3" key="1">
    <citation type="journal article" date="2021" name="Proc. Natl. Acad. Sci. U.S.A.">
        <title>Three genomes in the algal genus Volvox reveal the fate of a haploid sex-determining region after a transition to homothallism.</title>
        <authorList>
            <person name="Yamamoto K."/>
            <person name="Hamaji T."/>
            <person name="Kawai-Toyooka H."/>
            <person name="Matsuzaki R."/>
            <person name="Takahashi F."/>
            <person name="Nishimura Y."/>
            <person name="Kawachi M."/>
            <person name="Noguchi H."/>
            <person name="Minakuchi Y."/>
            <person name="Umen J.G."/>
            <person name="Toyoda A."/>
            <person name="Nozaki H."/>
        </authorList>
    </citation>
    <scope>NUCLEOTIDE SEQUENCE</scope>
    <source>
        <strain evidence="3">NIES-3786</strain>
    </source>
</reference>
<feature type="compositionally biased region" description="Pro residues" evidence="2">
    <location>
        <begin position="684"/>
        <end position="701"/>
    </location>
</feature>
<dbReference type="OrthoDB" id="553286at2759"/>
<feature type="compositionally biased region" description="Acidic residues" evidence="2">
    <location>
        <begin position="645"/>
        <end position="663"/>
    </location>
</feature>
<feature type="region of interest" description="Disordered" evidence="2">
    <location>
        <begin position="199"/>
        <end position="229"/>
    </location>
</feature>
<evidence type="ECO:0000313" key="4">
    <source>
        <dbReference type="Proteomes" id="UP000747110"/>
    </source>
</evidence>